<proteinExistence type="predicted"/>
<evidence type="ECO:0008006" key="4">
    <source>
        <dbReference type="Google" id="ProtNLM"/>
    </source>
</evidence>
<dbReference type="RefSeq" id="WP_262996358.1">
    <property type="nucleotide sequence ID" value="NZ_JAOTJC010000016.1"/>
</dbReference>
<organism evidence="2 3">
    <name type="scientific">Alteromonas salexigens</name>
    <dbReference type="NCBI Taxonomy" id="2982530"/>
    <lineage>
        <taxon>Bacteria</taxon>
        <taxon>Pseudomonadati</taxon>
        <taxon>Pseudomonadota</taxon>
        <taxon>Gammaproteobacteria</taxon>
        <taxon>Alteromonadales</taxon>
        <taxon>Alteromonadaceae</taxon>
        <taxon>Alteromonas/Salinimonas group</taxon>
        <taxon>Alteromonas</taxon>
    </lineage>
</organism>
<evidence type="ECO:0000256" key="1">
    <source>
        <dbReference type="SAM" id="Phobius"/>
    </source>
</evidence>
<evidence type="ECO:0000313" key="3">
    <source>
        <dbReference type="Proteomes" id="UP001209257"/>
    </source>
</evidence>
<name>A0ABT2VRY6_9ALTE</name>
<evidence type="ECO:0000313" key="2">
    <source>
        <dbReference type="EMBL" id="MCU7556066.1"/>
    </source>
</evidence>
<protein>
    <recommendedName>
        <fullName evidence="4">DUF1585 domain-containing protein</fullName>
    </recommendedName>
</protein>
<keyword evidence="1" id="KW-0812">Transmembrane</keyword>
<reference evidence="3" key="1">
    <citation type="submission" date="2023-07" db="EMBL/GenBank/DDBJ databases">
        <title>Study on multiphase classification of strain Alteromonas salexigens isolated from the Yellow Sea.</title>
        <authorList>
            <person name="Sun L."/>
        </authorList>
    </citation>
    <scope>NUCLEOTIDE SEQUENCE [LARGE SCALE GENOMIC DNA]</scope>
    <source>
        <strain evidence="3">ASW11-19</strain>
    </source>
</reference>
<keyword evidence="1" id="KW-1133">Transmembrane helix</keyword>
<dbReference type="Proteomes" id="UP001209257">
    <property type="component" value="Unassembled WGS sequence"/>
</dbReference>
<accession>A0ABT2VRY6</accession>
<keyword evidence="3" id="KW-1185">Reference proteome</keyword>
<feature type="transmembrane region" description="Helical" evidence="1">
    <location>
        <begin position="15"/>
        <end position="34"/>
    </location>
</feature>
<dbReference type="EMBL" id="JAOTJC010000016">
    <property type="protein sequence ID" value="MCU7556066.1"/>
    <property type="molecule type" value="Genomic_DNA"/>
</dbReference>
<comment type="caution">
    <text evidence="2">The sequence shown here is derived from an EMBL/GenBank/DDBJ whole genome shotgun (WGS) entry which is preliminary data.</text>
</comment>
<sequence length="412" mass="44972">MFGDSSTGAARSPGWWPVILFVVIGLLLTLPVSAGSREQAARMHDRLAGVPAPADTLDTMAALIDAGDDHAAAMLAMEHPAFYNVTLKHWVTPWTNEAFSIYAPLNDYTATVIGMIRDDLDFRGVLSADILYVGDPGLGLPPYQTDDNAHYIALEDNVIDLQSGLIRTSQSAQTGLPAEAAAGVMTTRAAAKAFFKDGTNRAMFRFTLINHLCTDLEGVADITRSPARIRQDVSRSPGGDSRLFHNNCVGCHAGMDPLAQAFAYYNYTYDADADPEGERGALQYNRPGTTDPQTGLRVQAKYWINNNNFVHGFITEDDGWENFWREGPNLHLGWDPALPGQGHGAKSLGEELANSDKFSRCQVTKVFREVCLRPPQDAQDRNEIDAMTASFAANGYRMKPVFANAASYCKGD</sequence>
<keyword evidence="1" id="KW-0472">Membrane</keyword>
<gene>
    <name evidence="2" type="ORF">OCL06_15855</name>
</gene>